<accession>A0A3N0UYR0</accession>
<dbReference type="RefSeq" id="WP_420820422.1">
    <property type="nucleotide sequence ID" value="NZ_RJVP01000006.1"/>
</dbReference>
<proteinExistence type="predicted"/>
<dbReference type="PANTHER" id="PTHR38340">
    <property type="entry name" value="S-LAYER PROTEIN"/>
    <property type="match status" value="1"/>
</dbReference>
<dbReference type="Pfam" id="PF00353">
    <property type="entry name" value="HemolysinCabind"/>
    <property type="match status" value="1"/>
</dbReference>
<dbReference type="PRINTS" id="PR00313">
    <property type="entry name" value="CABNDNGRPT"/>
</dbReference>
<dbReference type="SUPFAM" id="SSF51120">
    <property type="entry name" value="beta-Roll"/>
    <property type="match status" value="1"/>
</dbReference>
<dbReference type="InterPro" id="IPR018511">
    <property type="entry name" value="Hemolysin-typ_Ca-bd_CS"/>
</dbReference>
<dbReference type="PROSITE" id="PS00330">
    <property type="entry name" value="HEMOLYSIN_CALCIUM"/>
    <property type="match status" value="3"/>
</dbReference>
<comment type="subcellular location">
    <subcellularLocation>
        <location evidence="1">Secreted</location>
    </subcellularLocation>
</comment>
<feature type="non-terminal residue" evidence="3">
    <location>
        <position position="1"/>
    </location>
</feature>
<dbReference type="InterPro" id="IPR001343">
    <property type="entry name" value="Hemolysn_Ca-bd"/>
</dbReference>
<evidence type="ECO:0000313" key="4">
    <source>
        <dbReference type="Proteomes" id="UP000275137"/>
    </source>
</evidence>
<dbReference type="PANTHER" id="PTHR38340:SF1">
    <property type="entry name" value="S-LAYER PROTEIN"/>
    <property type="match status" value="1"/>
</dbReference>
<gene>
    <name evidence="3" type="ORF">ED236_11010</name>
</gene>
<sequence>LIAQLVRGTEDANSLGSTSLSATIPQILYGFDGADTLTTGGGNDLLFGGDNNDTLSGGAGNDVLSGGNGADVLTGGAGADTLSGGIGTDTFRYVGMDSLYTNDTGPGPNADTITDFATSDFISFGSVAGTANNYFEDDATSPGGEFIEFDFDDYAFVANDVFSQFNQVRYYFISDDDTDVGYLFFDANDNNRLDTNGTDLVVELTGVTFREFDFNNIIADPFAVS</sequence>
<evidence type="ECO:0008006" key="5">
    <source>
        <dbReference type="Google" id="ProtNLM"/>
    </source>
</evidence>
<evidence type="ECO:0000256" key="1">
    <source>
        <dbReference type="ARBA" id="ARBA00004613"/>
    </source>
</evidence>
<keyword evidence="4" id="KW-1185">Reference proteome</keyword>
<protein>
    <recommendedName>
        <fullName evidence="5">Calcium-binding protein</fullName>
    </recommendedName>
</protein>
<dbReference type="InterPro" id="IPR011049">
    <property type="entry name" value="Serralysin-like_metalloprot_C"/>
</dbReference>
<dbReference type="GO" id="GO:0005576">
    <property type="term" value="C:extracellular region"/>
    <property type="evidence" value="ECO:0007669"/>
    <property type="project" value="UniProtKB-SubCell"/>
</dbReference>
<dbReference type="AlphaFoldDB" id="A0A3N0UYR0"/>
<reference evidence="3 4" key="1">
    <citation type="submission" date="2018-10" db="EMBL/GenBank/DDBJ databases">
        <authorList>
            <person name="Chen W.-M."/>
        </authorList>
    </citation>
    <scope>NUCLEOTIDE SEQUENCE [LARGE SCALE GENOMIC DNA]</scope>
    <source>
        <strain evidence="3 4">H-5</strain>
    </source>
</reference>
<dbReference type="Proteomes" id="UP000275137">
    <property type="component" value="Unassembled WGS sequence"/>
</dbReference>
<comment type="caution">
    <text evidence="3">The sequence shown here is derived from an EMBL/GenBank/DDBJ whole genome shotgun (WGS) entry which is preliminary data.</text>
</comment>
<evidence type="ECO:0000313" key="3">
    <source>
        <dbReference type="EMBL" id="ROH85391.1"/>
    </source>
</evidence>
<organism evidence="3 4">
    <name type="scientific">Pseudomethylobacillus aquaticus</name>
    <dbReference type="NCBI Taxonomy" id="2676064"/>
    <lineage>
        <taxon>Bacteria</taxon>
        <taxon>Pseudomonadati</taxon>
        <taxon>Pseudomonadota</taxon>
        <taxon>Betaproteobacteria</taxon>
        <taxon>Nitrosomonadales</taxon>
        <taxon>Methylophilaceae</taxon>
        <taxon>Pseudomethylobacillus</taxon>
    </lineage>
</organism>
<name>A0A3N0UYR0_9PROT</name>
<dbReference type="EMBL" id="RJVP01000006">
    <property type="protein sequence ID" value="ROH85391.1"/>
    <property type="molecule type" value="Genomic_DNA"/>
</dbReference>
<evidence type="ECO:0000256" key="2">
    <source>
        <dbReference type="ARBA" id="ARBA00022525"/>
    </source>
</evidence>
<dbReference type="InterPro" id="IPR050557">
    <property type="entry name" value="RTX_toxin/Mannuronan_C5-epim"/>
</dbReference>
<dbReference type="Gene3D" id="2.150.10.10">
    <property type="entry name" value="Serralysin-like metalloprotease, C-terminal"/>
    <property type="match status" value="1"/>
</dbReference>
<dbReference type="GO" id="GO:0005509">
    <property type="term" value="F:calcium ion binding"/>
    <property type="evidence" value="ECO:0007669"/>
    <property type="project" value="InterPro"/>
</dbReference>
<keyword evidence="2" id="KW-0964">Secreted</keyword>